<dbReference type="CDD" id="cd00200">
    <property type="entry name" value="WD40"/>
    <property type="match status" value="1"/>
</dbReference>
<evidence type="ECO:0000256" key="2">
    <source>
        <dbReference type="ARBA" id="ARBA00022574"/>
    </source>
</evidence>
<dbReference type="GO" id="GO:0061157">
    <property type="term" value="P:mRNA destabilization"/>
    <property type="evidence" value="ECO:0007669"/>
    <property type="project" value="EnsemblFungi"/>
</dbReference>
<feature type="repeat" description="WD" evidence="6">
    <location>
        <begin position="13"/>
        <end position="47"/>
    </location>
</feature>
<dbReference type="GO" id="GO:2001125">
    <property type="term" value="P:negative regulation of translational frameshifting"/>
    <property type="evidence" value="ECO:0007669"/>
    <property type="project" value="EnsemblFungi"/>
</dbReference>
<keyword evidence="3" id="KW-0677">Repeat</keyword>
<gene>
    <name evidence="7" type="ordered locus">Ecym_6098</name>
</gene>
<dbReference type="GO" id="GO:0031139">
    <property type="term" value="P:positive regulation of conjugation with cellular fusion"/>
    <property type="evidence" value="ECO:0007669"/>
    <property type="project" value="EnsemblFungi"/>
</dbReference>
<dbReference type="STRING" id="931890.G8JV15"/>
<dbReference type="PROSITE" id="PS00678">
    <property type="entry name" value="WD_REPEATS_1"/>
    <property type="match status" value="2"/>
</dbReference>
<dbReference type="GO" id="GO:2000765">
    <property type="term" value="P:regulation of cytoplasmic translation"/>
    <property type="evidence" value="ECO:0007669"/>
    <property type="project" value="EnsemblFungi"/>
</dbReference>
<dbReference type="GO" id="GO:0005092">
    <property type="term" value="F:GDP-dissociation inhibitor activity"/>
    <property type="evidence" value="ECO:0007669"/>
    <property type="project" value="EnsemblFungi"/>
</dbReference>
<evidence type="ECO:0000256" key="6">
    <source>
        <dbReference type="PROSITE-ProRule" id="PRU00221"/>
    </source>
</evidence>
<dbReference type="GO" id="GO:0043022">
    <property type="term" value="F:ribosome binding"/>
    <property type="evidence" value="ECO:0007669"/>
    <property type="project" value="EnsemblFungi"/>
</dbReference>
<dbReference type="GO" id="GO:1990145">
    <property type="term" value="P:maintenance of translational fidelity"/>
    <property type="evidence" value="ECO:0007669"/>
    <property type="project" value="EnsemblFungi"/>
</dbReference>
<dbReference type="GO" id="GO:1902660">
    <property type="term" value="P:negative regulation of glucose mediated signaling pathway"/>
    <property type="evidence" value="ECO:0007669"/>
    <property type="project" value="EnsemblFungi"/>
</dbReference>
<dbReference type="HOGENOM" id="CLU_000288_57_7_1"/>
<feature type="repeat" description="WD" evidence="6">
    <location>
        <begin position="191"/>
        <end position="232"/>
    </location>
</feature>
<evidence type="ECO:0000256" key="5">
    <source>
        <dbReference type="ARBA" id="ARBA00035400"/>
    </source>
</evidence>
<dbReference type="PROSITE" id="PS50082">
    <property type="entry name" value="WD_REPEATS_2"/>
    <property type="match status" value="6"/>
</dbReference>
<dbReference type="GO" id="GO:1903753">
    <property type="term" value="P:negative regulation of p38MAPK cascade"/>
    <property type="evidence" value="ECO:0007669"/>
    <property type="project" value="EnsemblFungi"/>
</dbReference>
<dbReference type="GO" id="GO:0140469">
    <property type="term" value="P:GCN2-mediated signaling"/>
    <property type="evidence" value="ECO:0007669"/>
    <property type="project" value="EnsemblFungi"/>
</dbReference>
<dbReference type="PROSITE" id="PS50294">
    <property type="entry name" value="WD_REPEATS_REGION"/>
    <property type="match status" value="5"/>
</dbReference>
<dbReference type="FunCoup" id="G8JV15">
    <property type="interactions" value="1383"/>
</dbReference>
<dbReference type="GO" id="GO:0006521">
    <property type="term" value="P:regulation of amino acid metabolic process"/>
    <property type="evidence" value="ECO:0007669"/>
    <property type="project" value="EnsemblFungi"/>
</dbReference>
<dbReference type="InterPro" id="IPR015943">
    <property type="entry name" value="WD40/YVTN_repeat-like_dom_sf"/>
</dbReference>
<reference evidence="8" key="1">
    <citation type="journal article" date="2012" name="G3 (Bethesda)">
        <title>Pichia sorbitophila, an interspecies yeast hybrid reveals early steps of genome resolution following polyploidization.</title>
        <authorList>
            <person name="Leh Louis V."/>
            <person name="Despons L."/>
            <person name="Friedrich A."/>
            <person name="Martin T."/>
            <person name="Durrens P."/>
            <person name="Casaregola S."/>
            <person name="Neuveglise C."/>
            <person name="Fairhead C."/>
            <person name="Marck C."/>
            <person name="Cruz J.A."/>
            <person name="Straub M.L."/>
            <person name="Kugler V."/>
            <person name="Sacerdot C."/>
            <person name="Uzunov Z."/>
            <person name="Thierry A."/>
            <person name="Weiss S."/>
            <person name="Bleykasten C."/>
            <person name="De Montigny J."/>
            <person name="Jacques N."/>
            <person name="Jung P."/>
            <person name="Lemaire M."/>
            <person name="Mallet S."/>
            <person name="Morel G."/>
            <person name="Richard G.F."/>
            <person name="Sarkar A."/>
            <person name="Savel G."/>
            <person name="Schacherer J."/>
            <person name="Seret M.L."/>
            <person name="Talla E."/>
            <person name="Samson G."/>
            <person name="Jubin C."/>
            <person name="Poulain J."/>
            <person name="Vacherie B."/>
            <person name="Barbe V."/>
            <person name="Pelletier E."/>
            <person name="Sherman D.J."/>
            <person name="Westhof E."/>
            <person name="Weissenbach J."/>
            <person name="Baret P.V."/>
            <person name="Wincker P."/>
            <person name="Gaillardin C."/>
            <person name="Dujon B."/>
            <person name="Souciet J.L."/>
        </authorList>
    </citation>
    <scope>NUCLEOTIDE SEQUENCE [LARGE SCALE GENOMIC DNA]</scope>
    <source>
        <strain evidence="8">CBS 270.75 / DBVPG 7215 / KCTC 17166 / NRRL Y-17582</strain>
    </source>
</reference>
<evidence type="ECO:0000256" key="3">
    <source>
        <dbReference type="ARBA" id="ARBA00022737"/>
    </source>
</evidence>
<dbReference type="eggNOG" id="KOG0279">
    <property type="taxonomic scope" value="Eukaryota"/>
</dbReference>
<dbReference type="GO" id="GO:0045182">
    <property type="term" value="F:translation regulator activity"/>
    <property type="evidence" value="ECO:0007669"/>
    <property type="project" value="InterPro"/>
</dbReference>
<dbReference type="PANTHER" id="PTHR19868">
    <property type="entry name" value="RECEPTOR FOR ACTIVATED PROTEIN KINASE C RACK1"/>
    <property type="match status" value="1"/>
</dbReference>
<proteinExistence type="inferred from homology"/>
<dbReference type="FunFam" id="2.130.10.10:FF:000039">
    <property type="entry name" value="Guanine nucleotide-binding protein subunit beta-like protein"/>
    <property type="match status" value="1"/>
</dbReference>
<name>G8JV15_ERECY</name>
<keyword evidence="2 6" id="KW-0853">WD repeat</keyword>
<dbReference type="SMART" id="SM00320">
    <property type="entry name" value="WD40"/>
    <property type="match status" value="7"/>
</dbReference>
<dbReference type="InterPro" id="IPR045223">
    <property type="entry name" value="RACK1-like"/>
</dbReference>
<dbReference type="KEGG" id="erc:Ecym_6098"/>
<keyword evidence="8" id="KW-1185">Reference proteome</keyword>
<dbReference type="InterPro" id="IPR020472">
    <property type="entry name" value="WD40_PAC1"/>
</dbReference>
<dbReference type="InterPro" id="IPR036322">
    <property type="entry name" value="WD40_repeat_dom_sf"/>
</dbReference>
<dbReference type="GO" id="GO:0141014">
    <property type="term" value="P:ribosome hibernation"/>
    <property type="evidence" value="ECO:0007669"/>
    <property type="project" value="EnsemblFungi"/>
</dbReference>
<dbReference type="GO" id="GO:0070651">
    <property type="term" value="P:nonfunctional rRNA decay"/>
    <property type="evidence" value="ECO:0007669"/>
    <property type="project" value="EnsemblFungi"/>
</dbReference>
<dbReference type="GO" id="GO:0022627">
    <property type="term" value="C:cytosolic small ribosomal subunit"/>
    <property type="evidence" value="ECO:0007669"/>
    <property type="project" value="EnsemblFungi"/>
</dbReference>
<dbReference type="GO" id="GO:0030546">
    <property type="term" value="F:signaling receptor activator activity"/>
    <property type="evidence" value="ECO:0007669"/>
    <property type="project" value="EnsemblFungi"/>
</dbReference>
<dbReference type="GO" id="GO:0010508">
    <property type="term" value="P:positive regulation of autophagy"/>
    <property type="evidence" value="ECO:0007669"/>
    <property type="project" value="EnsemblFungi"/>
</dbReference>
<feature type="repeat" description="WD" evidence="6">
    <location>
        <begin position="103"/>
        <end position="135"/>
    </location>
</feature>
<dbReference type="EMBL" id="CP002502">
    <property type="protein sequence ID" value="AET40494.1"/>
    <property type="molecule type" value="Genomic_DNA"/>
</dbReference>
<dbReference type="InterPro" id="IPR001680">
    <property type="entry name" value="WD40_rpt"/>
</dbReference>
<organism evidence="7 8">
    <name type="scientific">Eremothecium cymbalariae (strain CBS 270.75 / DBVPG 7215 / KCTC 17166 / NRRL Y-17582)</name>
    <name type="common">Yeast</name>
    <dbReference type="NCBI Taxonomy" id="931890"/>
    <lineage>
        <taxon>Eukaryota</taxon>
        <taxon>Fungi</taxon>
        <taxon>Dikarya</taxon>
        <taxon>Ascomycota</taxon>
        <taxon>Saccharomycotina</taxon>
        <taxon>Saccharomycetes</taxon>
        <taxon>Saccharomycetales</taxon>
        <taxon>Saccharomycetaceae</taxon>
        <taxon>Eremothecium</taxon>
    </lineage>
</organism>
<dbReference type="GO" id="GO:0072344">
    <property type="term" value="P:rescue of stalled ribosome"/>
    <property type="evidence" value="ECO:0007669"/>
    <property type="project" value="EnsemblFungi"/>
</dbReference>
<dbReference type="GeneID" id="11472193"/>
<dbReference type="GO" id="GO:1903138">
    <property type="term" value="P:negative regulation of cell integrity MAPK cascade"/>
    <property type="evidence" value="ECO:0007669"/>
    <property type="project" value="EnsemblFungi"/>
</dbReference>
<protein>
    <recommendedName>
        <fullName evidence="4">Small ribosomal subunit protein RACK1</fullName>
    </recommendedName>
    <alternativeName>
        <fullName evidence="5">Guanine nucleotide-binding protein subunit beta-like protein</fullName>
    </alternativeName>
</protein>
<evidence type="ECO:0000313" key="8">
    <source>
        <dbReference type="Proteomes" id="UP000006790"/>
    </source>
</evidence>
<dbReference type="SUPFAM" id="SSF50978">
    <property type="entry name" value="WD40 repeat-like"/>
    <property type="match status" value="1"/>
</dbReference>
<comment type="similarity">
    <text evidence="1">Belongs to the WD repeat G protein beta family. Ribosomal protein RACK1 subfamily.</text>
</comment>
<dbReference type="Proteomes" id="UP000006790">
    <property type="component" value="Chromosome 6"/>
</dbReference>
<dbReference type="PRINTS" id="PR00320">
    <property type="entry name" value="GPROTEINBRPT"/>
</dbReference>
<dbReference type="Gene3D" id="2.130.10.10">
    <property type="entry name" value="YVTN repeat-like/Quinoprotein amine dehydrogenase"/>
    <property type="match status" value="1"/>
</dbReference>
<evidence type="ECO:0000313" key="7">
    <source>
        <dbReference type="EMBL" id="AET40494.1"/>
    </source>
</evidence>
<feature type="repeat" description="WD" evidence="6">
    <location>
        <begin position="61"/>
        <end position="102"/>
    </location>
</feature>
<dbReference type="AlphaFoldDB" id="G8JV15"/>
<dbReference type="RefSeq" id="XP_003647311.1">
    <property type="nucleotide sequence ID" value="XM_003647263.1"/>
</dbReference>
<feature type="repeat" description="WD" evidence="6">
    <location>
        <begin position="281"/>
        <end position="318"/>
    </location>
</feature>
<accession>G8JV15</accession>
<dbReference type="GO" id="GO:0001965">
    <property type="term" value="F:G-protein alpha-subunit binding"/>
    <property type="evidence" value="ECO:0007669"/>
    <property type="project" value="EnsemblFungi"/>
</dbReference>
<dbReference type="OrthoDB" id="7875889at2759"/>
<dbReference type="InterPro" id="IPR019775">
    <property type="entry name" value="WD40_repeat_CS"/>
</dbReference>
<dbReference type="InParanoid" id="G8JV15"/>
<dbReference type="OMA" id="NCKLKIN"/>
<evidence type="ECO:0000256" key="4">
    <source>
        <dbReference type="ARBA" id="ARBA00035297"/>
    </source>
</evidence>
<sequence>MSTKEFLVLRGTLEGHNGWVTSLATSPAQPNMLLSASRDKTLITWRLTGEDQQYGVPVKSFKGHSHIIQDCTVTNDGKYALSASWDKTLRLWDLASGESLIRFVGHKSDVMSVSIDAGATQIVSASRDKTVKVWNTVGECVVTLLGHNDWVSHVRIAPKDNADDPVTVISAGMDKVVKVWDLQSFTIEADFIGHNNYVNTVTPSPDGSIFASAGKDGQIMLWNLNAKIALYSLDAKDEVFAVAFSPNRYWLTAATASGIKIFDLEQRLPVDDLKPEFAGYAKAQEPHAISLAWSADGQTLFAGYTDNVIRVWQVMTAN</sequence>
<dbReference type="GO" id="GO:0043495">
    <property type="term" value="F:protein-membrane adaptor activity"/>
    <property type="evidence" value="ECO:0007669"/>
    <property type="project" value="EnsemblFungi"/>
</dbReference>
<dbReference type="GO" id="GO:0003735">
    <property type="term" value="F:structural constituent of ribosome"/>
    <property type="evidence" value="ECO:0007669"/>
    <property type="project" value="EnsemblFungi"/>
</dbReference>
<dbReference type="Pfam" id="PF00400">
    <property type="entry name" value="WD40"/>
    <property type="match status" value="6"/>
</dbReference>
<dbReference type="GO" id="GO:1990116">
    <property type="term" value="P:ribosome-associated ubiquitin-dependent protein catabolic process"/>
    <property type="evidence" value="ECO:0007669"/>
    <property type="project" value="EnsemblFungi"/>
</dbReference>
<feature type="repeat" description="WD" evidence="6">
    <location>
        <begin position="144"/>
        <end position="184"/>
    </location>
</feature>
<evidence type="ECO:0000256" key="1">
    <source>
        <dbReference type="ARBA" id="ARBA00007253"/>
    </source>
</evidence>
<dbReference type="GO" id="GO:0007186">
    <property type="term" value="P:G protein-coupled receptor signaling pathway"/>
    <property type="evidence" value="ECO:0007669"/>
    <property type="project" value="EnsemblFungi"/>
</dbReference>